<dbReference type="Proteomes" id="UP000239340">
    <property type="component" value="Chromosome"/>
</dbReference>
<organism evidence="3 4">
    <name type="scientific">Rhizobium fredii</name>
    <name type="common">Sinorhizobium fredii</name>
    <dbReference type="NCBI Taxonomy" id="380"/>
    <lineage>
        <taxon>Bacteria</taxon>
        <taxon>Pseudomonadati</taxon>
        <taxon>Pseudomonadota</taxon>
        <taxon>Alphaproteobacteria</taxon>
        <taxon>Hyphomicrobiales</taxon>
        <taxon>Rhizobiaceae</taxon>
        <taxon>Sinorhizobium/Ensifer group</taxon>
        <taxon>Sinorhizobium</taxon>
    </lineage>
</organism>
<protein>
    <submittedName>
        <fullName evidence="3">Aminoglycoside phosphotransferase protein</fullName>
    </submittedName>
</protein>
<reference evidence="3 4" key="1">
    <citation type="submission" date="2017-10" db="EMBL/GenBank/DDBJ databases">
        <title>Analysis of the genome sequences of Rhizobium populations associated to common bean (phaseolus vulgaris).</title>
        <authorList>
            <person name="Bustos P."/>
            <person name="Santamaria R.I."/>
            <person name="Miranda-Sanchez F."/>
            <person name="Perez-Carrascal O."/>
            <person name="Juarez S."/>
            <person name="Lozano L."/>
            <person name="Martinez-Flores I."/>
            <person name="Vinuesa P."/>
            <person name="Martinez-Romero E."/>
            <person name="Cevallos M.A."/>
            <person name="Romero D."/>
            <person name="Davila G."/>
            <person name="Gonzalez V."/>
        </authorList>
    </citation>
    <scope>NUCLEOTIDE SEQUENCE [LARGE SCALE GENOMIC DNA]</scope>
    <source>
        <strain evidence="3 4">NXT3</strain>
    </source>
</reference>
<sequence>MYDFDPLYSTSQTEAIERFIDKHYALGAPVSCQLLQRGLNDVYLASVTSSERYVFRLSHHRARGPANVRSETAFLTHLSKLGVPVAAPIPTRDGTFFLQGHAPEGARDGVLFQAIDGREPLATGTGDAWANGKTLALLHNAAETFPADGALYQLDLEHLLHRPLARIRDSGIVEDALVLSDLGQIAERTAAAIKAFRNLTWTYCHGDCHGFNSRINGAGEAVFFDFDDGGPGYLAYDLAVFLWAQVSFGRSLTAMWAAFVDGYQSIRPITPDDFEAAIRFVIVRHFWLMGEYASRAREWGSNSVGWIAREVTFLRTWETERFVGRLF</sequence>
<evidence type="ECO:0000259" key="2">
    <source>
        <dbReference type="Pfam" id="PF01636"/>
    </source>
</evidence>
<dbReference type="AlphaFoldDB" id="A0A2L0H8X3"/>
<dbReference type="InterPro" id="IPR050249">
    <property type="entry name" value="Pseudomonas-type_ThrB"/>
</dbReference>
<evidence type="ECO:0000313" key="3">
    <source>
        <dbReference type="EMBL" id="AUX77923.1"/>
    </source>
</evidence>
<name>A0A2L0H8X3_RHIFR</name>
<dbReference type="InterPro" id="IPR011009">
    <property type="entry name" value="Kinase-like_dom_sf"/>
</dbReference>
<dbReference type="Gene3D" id="3.90.1200.10">
    <property type="match status" value="1"/>
</dbReference>
<comment type="similarity">
    <text evidence="1">Belongs to the pseudomonas-type ThrB family.</text>
</comment>
<dbReference type="PANTHER" id="PTHR21064:SF6">
    <property type="entry name" value="AMINOGLYCOSIDE PHOSPHOTRANSFERASE DOMAIN-CONTAINING PROTEIN"/>
    <property type="match status" value="1"/>
</dbReference>
<dbReference type="GO" id="GO:0004413">
    <property type="term" value="F:homoserine kinase activity"/>
    <property type="evidence" value="ECO:0007669"/>
    <property type="project" value="TreeGrafter"/>
</dbReference>
<dbReference type="SUPFAM" id="SSF56112">
    <property type="entry name" value="Protein kinase-like (PK-like)"/>
    <property type="match status" value="1"/>
</dbReference>
<dbReference type="GO" id="GO:0009088">
    <property type="term" value="P:threonine biosynthetic process"/>
    <property type="evidence" value="ECO:0007669"/>
    <property type="project" value="TreeGrafter"/>
</dbReference>
<dbReference type="RefSeq" id="WP_104839753.1">
    <property type="nucleotide sequence ID" value="NZ_CP024307.1"/>
</dbReference>
<gene>
    <name evidence="3" type="ORF">NXT3_CH03388</name>
</gene>
<dbReference type="EMBL" id="CP024307">
    <property type="protein sequence ID" value="AUX77923.1"/>
    <property type="molecule type" value="Genomic_DNA"/>
</dbReference>
<feature type="domain" description="Aminoglycoside phosphotransferase" evidence="2">
    <location>
        <begin position="39"/>
        <end position="268"/>
    </location>
</feature>
<accession>A0A2L0H8X3</accession>
<evidence type="ECO:0000256" key="1">
    <source>
        <dbReference type="ARBA" id="ARBA00038240"/>
    </source>
</evidence>
<dbReference type="PANTHER" id="PTHR21064">
    <property type="entry name" value="AMINOGLYCOSIDE PHOSPHOTRANSFERASE DOMAIN-CONTAINING PROTEIN-RELATED"/>
    <property type="match status" value="1"/>
</dbReference>
<proteinExistence type="inferred from homology"/>
<dbReference type="Pfam" id="PF01636">
    <property type="entry name" value="APH"/>
    <property type="match status" value="1"/>
</dbReference>
<evidence type="ECO:0000313" key="4">
    <source>
        <dbReference type="Proteomes" id="UP000239340"/>
    </source>
</evidence>
<dbReference type="InterPro" id="IPR002575">
    <property type="entry name" value="Aminoglycoside_PTrfase"/>
</dbReference>
<dbReference type="Gene3D" id="3.30.200.20">
    <property type="entry name" value="Phosphorylase Kinase, domain 1"/>
    <property type="match status" value="1"/>
</dbReference>
<keyword evidence="3" id="KW-0808">Transferase</keyword>